<feature type="domain" description="Pyridoxamine kinase/Phosphomethylpyrimidine kinase" evidence="6">
    <location>
        <begin position="70"/>
        <end position="258"/>
    </location>
</feature>
<protein>
    <recommendedName>
        <fullName evidence="1">pyridoxal kinase</fullName>
        <ecNumber evidence="1">2.7.1.35</ecNumber>
    </recommendedName>
</protein>
<accession>A0ABT1Y6J9</accession>
<comment type="caution">
    <text evidence="7">The sequence shown here is derived from an EMBL/GenBank/DDBJ whole genome shotgun (WGS) entry which is preliminary data.</text>
</comment>
<dbReference type="NCBIfam" id="NF005491">
    <property type="entry name" value="PRK07105.1"/>
    <property type="match status" value="1"/>
</dbReference>
<gene>
    <name evidence="7" type="ORF">NVS47_13520</name>
</gene>
<dbReference type="InterPro" id="IPR004625">
    <property type="entry name" value="PyrdxlKinase"/>
</dbReference>
<keyword evidence="2 7" id="KW-0808">Transferase</keyword>
<keyword evidence="8" id="KW-1185">Reference proteome</keyword>
<organism evidence="7 8">
    <name type="scientific">Dehalobacterium formicoaceticum</name>
    <dbReference type="NCBI Taxonomy" id="51515"/>
    <lineage>
        <taxon>Bacteria</taxon>
        <taxon>Bacillati</taxon>
        <taxon>Bacillota</taxon>
        <taxon>Clostridia</taxon>
        <taxon>Eubacteriales</taxon>
        <taxon>Peptococcaceae</taxon>
        <taxon>Dehalobacterium</taxon>
    </lineage>
</organism>
<keyword evidence="3" id="KW-0547">Nucleotide-binding</keyword>
<dbReference type="SUPFAM" id="SSF53613">
    <property type="entry name" value="Ribokinase-like"/>
    <property type="match status" value="1"/>
</dbReference>
<evidence type="ECO:0000313" key="8">
    <source>
        <dbReference type="Proteomes" id="UP001524944"/>
    </source>
</evidence>
<dbReference type="RefSeq" id="WP_089610794.1">
    <property type="nucleotide sequence ID" value="NZ_CP022121.1"/>
</dbReference>
<dbReference type="PANTHER" id="PTHR10534">
    <property type="entry name" value="PYRIDOXAL KINASE"/>
    <property type="match status" value="1"/>
</dbReference>
<reference evidence="7 8" key="1">
    <citation type="submission" date="2022-08" db="EMBL/GenBank/DDBJ databases">
        <title>Proteogenomics of the novel Dehalobacterium formicoaceticum strain EZ94 highlights a key role of methyltransferases during anaerobic dichloromethane degradation.</title>
        <authorList>
            <person name="Wasmund K."/>
        </authorList>
    </citation>
    <scope>NUCLEOTIDE SEQUENCE [LARGE SCALE GENOMIC DNA]</scope>
    <source>
        <strain evidence="7 8">EZ94</strain>
    </source>
</reference>
<sequence>MKDQILLINDLPGYGKVALSAMIPVLSHMGFNLYNLPTALVSNTLDYGLFDILDTTDYMKNTLAVWEKLGFSFDAISTGFIVSEEQVGLIADFCRQQSRNGTKIFVDPIMGDDGKLYNGISEKTVTYMRELCKVSDYMIPNYTEAALLVGMEIKTDAIIIDEGHQLINGLREMGAKSVVITSILLSDRMAVLGYDAETDEYFTLPFEFVPVRFPGTGDIFSAVMMGKVLSGSSLKSSVQAAMDYIRKLIVLNKDNVDKYKGIPIEAWLGEMD</sequence>
<proteinExistence type="predicted"/>
<evidence type="ECO:0000256" key="1">
    <source>
        <dbReference type="ARBA" id="ARBA00012104"/>
    </source>
</evidence>
<dbReference type="EMBL" id="JANPWE010000008">
    <property type="protein sequence ID" value="MCR6546516.1"/>
    <property type="molecule type" value="Genomic_DNA"/>
</dbReference>
<dbReference type="GO" id="GO:0008478">
    <property type="term" value="F:pyridoxal kinase activity"/>
    <property type="evidence" value="ECO:0007669"/>
    <property type="project" value="UniProtKB-EC"/>
</dbReference>
<evidence type="ECO:0000313" key="7">
    <source>
        <dbReference type="EMBL" id="MCR6546516.1"/>
    </source>
</evidence>
<dbReference type="Gene3D" id="3.40.1190.20">
    <property type="match status" value="1"/>
</dbReference>
<evidence type="ECO:0000256" key="4">
    <source>
        <dbReference type="ARBA" id="ARBA00022777"/>
    </source>
</evidence>
<evidence type="ECO:0000256" key="2">
    <source>
        <dbReference type="ARBA" id="ARBA00022679"/>
    </source>
</evidence>
<dbReference type="Pfam" id="PF08543">
    <property type="entry name" value="Phos_pyr_kin"/>
    <property type="match status" value="1"/>
</dbReference>
<evidence type="ECO:0000256" key="3">
    <source>
        <dbReference type="ARBA" id="ARBA00022741"/>
    </source>
</evidence>
<evidence type="ECO:0000256" key="5">
    <source>
        <dbReference type="ARBA" id="ARBA00022840"/>
    </source>
</evidence>
<dbReference type="InterPro" id="IPR029056">
    <property type="entry name" value="Ribokinase-like"/>
</dbReference>
<dbReference type="PANTHER" id="PTHR10534:SF2">
    <property type="entry name" value="PYRIDOXAL KINASE"/>
    <property type="match status" value="1"/>
</dbReference>
<evidence type="ECO:0000259" key="6">
    <source>
        <dbReference type="Pfam" id="PF08543"/>
    </source>
</evidence>
<keyword evidence="4 7" id="KW-0418">Kinase</keyword>
<dbReference type="InterPro" id="IPR013749">
    <property type="entry name" value="PM/HMP-P_kinase-1"/>
</dbReference>
<name>A0ABT1Y6J9_9FIRM</name>
<dbReference type="EC" id="2.7.1.35" evidence="1"/>
<keyword evidence="5" id="KW-0067">ATP-binding</keyword>
<dbReference type="Proteomes" id="UP001524944">
    <property type="component" value="Unassembled WGS sequence"/>
</dbReference>